<dbReference type="Pfam" id="PF09836">
    <property type="entry name" value="DUF2063"/>
    <property type="match status" value="1"/>
</dbReference>
<protein>
    <submittedName>
        <fullName evidence="2">Putative DNA-binding protein</fullName>
    </submittedName>
</protein>
<reference evidence="2 3" key="1">
    <citation type="submission" date="2018-11" db="EMBL/GenBank/DDBJ databases">
        <title>Genomic Encyclopedia of Type Strains, Phase IV (KMG-IV): sequencing the most valuable type-strain genomes for metagenomic binning, comparative biology and taxonomic classification.</title>
        <authorList>
            <person name="Goeker M."/>
        </authorList>
    </citation>
    <scope>NUCLEOTIDE SEQUENCE [LARGE SCALE GENOMIC DNA]</scope>
    <source>
        <strain evidence="2 3">DSM 104731</strain>
    </source>
</reference>
<dbReference type="GO" id="GO:0003677">
    <property type="term" value="F:DNA binding"/>
    <property type="evidence" value="ECO:0007669"/>
    <property type="project" value="UniProtKB-KW"/>
</dbReference>
<comment type="caution">
    <text evidence="2">The sequence shown here is derived from an EMBL/GenBank/DDBJ whole genome shotgun (WGS) entry which is preliminary data.</text>
</comment>
<evidence type="ECO:0000313" key="2">
    <source>
        <dbReference type="EMBL" id="RPE71000.1"/>
    </source>
</evidence>
<dbReference type="InterPro" id="IPR018640">
    <property type="entry name" value="DUF2063"/>
</dbReference>
<sequence>MTQTISQKQFISAAMDPNKPVPQGIVGPDGGAAPKRFAVYQNNIMVGLKAAMQDGFPAVESLVGKDFFAAMTDIYIRKTPPRSPILALYGAEFAQFIAQFQPAAGLPYLAEVATLEYALRRSYHAADAAPIAAESFENPNVFSARVQFAPAMLVLRFKFPACDIRRAALGGPKPTAQAQDVIITRPDLDPIATAFPSGTAKIIEALQAGMPLGEAIEVAPDSLDLTTFISTLISGAAITKLEYDHV</sequence>
<keyword evidence="2" id="KW-0238">DNA-binding</keyword>
<gene>
    <name evidence="2" type="ORF">EDD53_0113</name>
</gene>
<proteinExistence type="predicted"/>
<organism evidence="2 3">
    <name type="scientific">Pacificibacter maritimus</name>
    <dbReference type="NCBI Taxonomy" id="762213"/>
    <lineage>
        <taxon>Bacteria</taxon>
        <taxon>Pseudomonadati</taxon>
        <taxon>Pseudomonadota</taxon>
        <taxon>Alphaproteobacteria</taxon>
        <taxon>Rhodobacterales</taxon>
        <taxon>Roseobacteraceae</taxon>
        <taxon>Pacificibacter</taxon>
    </lineage>
</organism>
<dbReference type="EMBL" id="RKQK01000001">
    <property type="protein sequence ID" value="RPE71000.1"/>
    <property type="molecule type" value="Genomic_DNA"/>
</dbReference>
<dbReference type="AlphaFoldDB" id="A0A3N4VB06"/>
<evidence type="ECO:0000313" key="3">
    <source>
        <dbReference type="Proteomes" id="UP000269689"/>
    </source>
</evidence>
<dbReference type="InterPro" id="IPR044922">
    <property type="entry name" value="DUF2063_N_sf"/>
</dbReference>
<dbReference type="Gene3D" id="1.10.150.690">
    <property type="entry name" value="DUF2063"/>
    <property type="match status" value="1"/>
</dbReference>
<name>A0A3N4VB06_9RHOB</name>
<accession>A0A3N4VB06</accession>
<dbReference type="RefSeq" id="WP_170162652.1">
    <property type="nucleotide sequence ID" value="NZ_RKQK01000001.1"/>
</dbReference>
<feature type="domain" description="Putative DNA-binding" evidence="1">
    <location>
        <begin position="7"/>
        <end position="97"/>
    </location>
</feature>
<evidence type="ECO:0000259" key="1">
    <source>
        <dbReference type="Pfam" id="PF09836"/>
    </source>
</evidence>
<dbReference type="Proteomes" id="UP000269689">
    <property type="component" value="Unassembled WGS sequence"/>
</dbReference>
<keyword evidence="3" id="KW-1185">Reference proteome</keyword>